<dbReference type="Pfam" id="PF05699">
    <property type="entry name" value="Dimer_Tnp_hAT"/>
    <property type="match status" value="1"/>
</dbReference>
<evidence type="ECO:0000259" key="1">
    <source>
        <dbReference type="Pfam" id="PF05699"/>
    </source>
</evidence>
<dbReference type="Proteomes" id="UP001165289">
    <property type="component" value="Unassembled WGS sequence"/>
</dbReference>
<dbReference type="AlphaFoldDB" id="A0AAV7KKZ1"/>
<dbReference type="InterPro" id="IPR008906">
    <property type="entry name" value="HATC_C_dom"/>
</dbReference>
<sequence>MHSDGRSVIKSIPLSNDTVARRINLMASDVEKTLYSMLKITEFSLKIDESTLPGNEALLLAYVRYILEGIMVEEMLFARPLVTDTKGESIYKVVENFFQEKEIPMNNSIACATDGAPAIVEVRWFSKGKCLSRFCSLFDTILEFLEEENPQLMQLVSAAKSDVAYLTDIFDKFNAMNLQLQGNLVTLVKCKTVVSSFIGKLTLFKQNIGRREFYQFPHLAGLQISDDDLLAYCEHLEVLKADMIKRFTDLLELEPPHWLIDPFCVDAATVPLYLQEELMDLQSDCEEKAHFTMMGYERFWIAIAGRNKFPNLWKVAKLLVLAFPTSYLVERGFSAVVQLLTKQRNRLDISQCGDLRLLLTDMKPDMNEIIDEHHAQVHPSH</sequence>
<organism evidence="2 3">
    <name type="scientific">Oopsacas minuta</name>
    <dbReference type="NCBI Taxonomy" id="111878"/>
    <lineage>
        <taxon>Eukaryota</taxon>
        <taxon>Metazoa</taxon>
        <taxon>Porifera</taxon>
        <taxon>Hexactinellida</taxon>
        <taxon>Hexasterophora</taxon>
        <taxon>Lyssacinosida</taxon>
        <taxon>Leucopsacidae</taxon>
        <taxon>Oopsacas</taxon>
    </lineage>
</organism>
<dbReference type="SUPFAM" id="SSF53098">
    <property type="entry name" value="Ribonuclease H-like"/>
    <property type="match status" value="1"/>
</dbReference>
<dbReference type="GO" id="GO:0046983">
    <property type="term" value="F:protein dimerization activity"/>
    <property type="evidence" value="ECO:0007669"/>
    <property type="project" value="InterPro"/>
</dbReference>
<feature type="domain" description="HAT C-terminal dimerisation" evidence="1">
    <location>
        <begin position="273"/>
        <end position="348"/>
    </location>
</feature>
<dbReference type="InterPro" id="IPR012337">
    <property type="entry name" value="RNaseH-like_sf"/>
</dbReference>
<dbReference type="EMBL" id="JAKMXF010000004">
    <property type="protein sequence ID" value="KAI6661874.1"/>
    <property type="molecule type" value="Genomic_DNA"/>
</dbReference>
<keyword evidence="3" id="KW-1185">Reference proteome</keyword>
<evidence type="ECO:0000313" key="2">
    <source>
        <dbReference type="EMBL" id="KAI6661874.1"/>
    </source>
</evidence>
<evidence type="ECO:0000313" key="3">
    <source>
        <dbReference type="Proteomes" id="UP001165289"/>
    </source>
</evidence>
<gene>
    <name evidence="2" type="ORF">LOD99_9757</name>
</gene>
<protein>
    <submittedName>
        <fullName evidence="2">SCAN domain-containing protein 3-like</fullName>
    </submittedName>
</protein>
<name>A0AAV7KKZ1_9METZ</name>
<dbReference type="PANTHER" id="PTHR45913:SF22">
    <property type="entry name" value="SCAN BOX DOMAIN-CONTAINING PROTEIN"/>
    <property type="match status" value="1"/>
</dbReference>
<reference evidence="2 3" key="1">
    <citation type="journal article" date="2023" name="BMC Biol.">
        <title>The compact genome of the sponge Oopsacas minuta (Hexactinellida) is lacking key metazoan core genes.</title>
        <authorList>
            <person name="Santini S."/>
            <person name="Schenkelaars Q."/>
            <person name="Jourda C."/>
            <person name="Duchesne M."/>
            <person name="Belahbib H."/>
            <person name="Rocher C."/>
            <person name="Selva M."/>
            <person name="Riesgo A."/>
            <person name="Vervoort M."/>
            <person name="Leys S.P."/>
            <person name="Kodjabachian L."/>
            <person name="Le Bivic A."/>
            <person name="Borchiellini C."/>
            <person name="Claverie J.M."/>
            <person name="Renard E."/>
        </authorList>
    </citation>
    <scope>NUCLEOTIDE SEQUENCE [LARGE SCALE GENOMIC DNA]</scope>
    <source>
        <strain evidence="2">SPO-2</strain>
    </source>
</reference>
<proteinExistence type="predicted"/>
<dbReference type="PANTHER" id="PTHR45913">
    <property type="entry name" value="EPM2A-INTERACTING PROTEIN 1"/>
    <property type="match status" value="1"/>
</dbReference>
<comment type="caution">
    <text evidence="2">The sequence shown here is derived from an EMBL/GenBank/DDBJ whole genome shotgun (WGS) entry which is preliminary data.</text>
</comment>
<accession>A0AAV7KKZ1</accession>